<keyword evidence="3 6" id="KW-1133">Transmembrane helix</keyword>
<feature type="transmembrane region" description="Helical" evidence="6">
    <location>
        <begin position="345"/>
        <end position="367"/>
    </location>
</feature>
<dbReference type="Gene3D" id="1.20.1070.10">
    <property type="entry name" value="Rhodopsin 7-helix transmembrane proteins"/>
    <property type="match status" value="1"/>
</dbReference>
<comment type="subcellular location">
    <subcellularLocation>
        <location evidence="1">Membrane</location>
        <topology evidence="1">Multi-pass membrane protein</topology>
    </subcellularLocation>
</comment>
<feature type="domain" description="G-protein coupled receptors family 2 profile 2" evidence="8">
    <location>
        <begin position="239"/>
        <end position="496"/>
    </location>
</feature>
<dbReference type="GO" id="GO:0007189">
    <property type="term" value="P:adenylate cyclase-activating G protein-coupled receptor signaling pathway"/>
    <property type="evidence" value="ECO:0007669"/>
    <property type="project" value="TreeGrafter"/>
</dbReference>
<dbReference type="InterPro" id="IPR057244">
    <property type="entry name" value="GAIN_B"/>
</dbReference>
<sequence>NTSSTCNITVCNESDITNTLNSLKNNPNALNVIQKLPILKKSCNFSGHLNKAYNAIQKDVIQNVMNMNFSGNNITVTTPEVAIAVYKMKITSTTPQEIDIAMPENKAYTPEILFPLEALSKNNNNTEKRVAVACFESADQFKTAAGEEVRSMVIQIEVVGETISGLKNPLKLNFPVYNKTDANYTETCKFYNSESVWSTDGCNTNKTNTTVICTCNHMTPFAVLMVPVGKISEPDWQILSVLSYIGCGLSAGFTAISILTYFILRSPKRDHSYTIHVCLSAALYMLNMTFLLNEWLTSKAISTLCTFIAVFMHYSLLSCFTWMAIEAVHLYLLMIKVFNTYIRHYISKLSVAGWGFPAVIVGISMALNGKYEIYGVLSTSLITSNASASSQCWIMNQNFLYGVNIAYFGIIFLFNTGILITVAVKIGQLRRFGKSSDRHVLWKDICTVTGLTCLLGTTWGLAFFGHGVFTTPVLYMFTIFNSLQGFFIFLWICASSSKGVKTNDFKTKSSYAGCETSSIAKPKEVLFPELNSNPYK</sequence>
<dbReference type="PRINTS" id="PR00249">
    <property type="entry name" value="GPCRSECRETIN"/>
</dbReference>
<dbReference type="SMART" id="SM00303">
    <property type="entry name" value="GPS"/>
    <property type="match status" value="1"/>
</dbReference>
<feature type="transmembrane region" description="Helical" evidence="6">
    <location>
        <begin position="473"/>
        <end position="494"/>
    </location>
</feature>
<proteinExistence type="predicted"/>
<dbReference type="GO" id="GO:0004930">
    <property type="term" value="F:G protein-coupled receptor activity"/>
    <property type="evidence" value="ECO:0007669"/>
    <property type="project" value="InterPro"/>
</dbReference>
<dbReference type="PROSITE" id="PS50221">
    <property type="entry name" value="GAIN_B"/>
    <property type="match status" value="1"/>
</dbReference>
<keyword evidence="2 6" id="KW-0812">Transmembrane</keyword>
<dbReference type="Pfam" id="PF01825">
    <property type="entry name" value="GPS"/>
    <property type="match status" value="1"/>
</dbReference>
<dbReference type="GO" id="GO:0007166">
    <property type="term" value="P:cell surface receptor signaling pathway"/>
    <property type="evidence" value="ECO:0007669"/>
    <property type="project" value="InterPro"/>
</dbReference>
<dbReference type="InterPro" id="IPR000203">
    <property type="entry name" value="GPS"/>
</dbReference>
<accession>A0A8J7NQE3</accession>
<evidence type="ECO:0000256" key="6">
    <source>
        <dbReference type="SAM" id="Phobius"/>
    </source>
</evidence>
<dbReference type="AlphaFoldDB" id="A0A8J7NQE3"/>
<feature type="transmembrane region" description="Helical" evidence="6">
    <location>
        <begin position="241"/>
        <end position="264"/>
    </location>
</feature>
<comment type="caution">
    <text evidence="9">The sequence shown here is derived from an EMBL/GenBank/DDBJ whole genome shotgun (WGS) entry which is preliminary data.</text>
</comment>
<keyword evidence="4 6" id="KW-0472">Membrane</keyword>
<feature type="non-terminal residue" evidence="9">
    <location>
        <position position="1"/>
    </location>
</feature>
<name>A0A8J7NQE3_ATRSP</name>
<dbReference type="FunFam" id="1.20.1070.10:FF:000222">
    <property type="entry name" value="Adhesion G protein-coupled receptor G3"/>
    <property type="match status" value="1"/>
</dbReference>
<dbReference type="PROSITE" id="PS50261">
    <property type="entry name" value="G_PROTEIN_RECEP_F2_4"/>
    <property type="match status" value="1"/>
</dbReference>
<dbReference type="Gene3D" id="2.60.220.50">
    <property type="match status" value="1"/>
</dbReference>
<evidence type="ECO:0000259" key="8">
    <source>
        <dbReference type="PROSITE" id="PS50261"/>
    </source>
</evidence>
<organism evidence="9 10">
    <name type="scientific">Atractosteus spatula</name>
    <name type="common">Alligator gar</name>
    <name type="synonym">Lepisosteus spatula</name>
    <dbReference type="NCBI Taxonomy" id="7917"/>
    <lineage>
        <taxon>Eukaryota</taxon>
        <taxon>Metazoa</taxon>
        <taxon>Chordata</taxon>
        <taxon>Craniata</taxon>
        <taxon>Vertebrata</taxon>
        <taxon>Euteleostomi</taxon>
        <taxon>Actinopterygii</taxon>
        <taxon>Neopterygii</taxon>
        <taxon>Holostei</taxon>
        <taxon>Semionotiformes</taxon>
        <taxon>Lepisosteidae</taxon>
        <taxon>Atractosteus</taxon>
    </lineage>
</organism>
<feature type="transmembrane region" description="Helical" evidence="6">
    <location>
        <begin position="405"/>
        <end position="424"/>
    </location>
</feature>
<evidence type="ECO:0000313" key="10">
    <source>
        <dbReference type="Proteomes" id="UP000736164"/>
    </source>
</evidence>
<dbReference type="PANTHER" id="PTHR12011:SF454">
    <property type="entry name" value="ADHESION G-PROTEIN COUPLED RECEPTOR G5-LIKE"/>
    <property type="match status" value="1"/>
</dbReference>
<evidence type="ECO:0000256" key="4">
    <source>
        <dbReference type="ARBA" id="ARBA00023136"/>
    </source>
</evidence>
<evidence type="ECO:0000256" key="1">
    <source>
        <dbReference type="ARBA" id="ARBA00004141"/>
    </source>
</evidence>
<feature type="domain" description="GAIN-B" evidence="7">
    <location>
        <begin position="89"/>
        <end position="231"/>
    </location>
</feature>
<dbReference type="PANTHER" id="PTHR12011">
    <property type="entry name" value="ADHESION G-PROTEIN COUPLED RECEPTOR"/>
    <property type="match status" value="1"/>
</dbReference>
<evidence type="ECO:0000256" key="5">
    <source>
        <dbReference type="ARBA" id="ARBA00023157"/>
    </source>
</evidence>
<keyword evidence="10" id="KW-1185">Reference proteome</keyword>
<dbReference type="EMBL" id="JAAWVO010037002">
    <property type="protein sequence ID" value="MBN3317922.1"/>
    <property type="molecule type" value="Genomic_DNA"/>
</dbReference>
<keyword evidence="5" id="KW-1015">Disulfide bond</keyword>
<evidence type="ECO:0000313" key="9">
    <source>
        <dbReference type="EMBL" id="MBN3317922.1"/>
    </source>
</evidence>
<dbReference type="InterPro" id="IPR046338">
    <property type="entry name" value="GAIN_dom_sf"/>
</dbReference>
<protein>
    <submittedName>
        <fullName evidence="9">AGRG6 protein</fullName>
    </submittedName>
</protein>
<evidence type="ECO:0000259" key="7">
    <source>
        <dbReference type="PROSITE" id="PS50221"/>
    </source>
</evidence>
<dbReference type="Pfam" id="PF00002">
    <property type="entry name" value="7tm_2"/>
    <property type="match status" value="1"/>
</dbReference>
<gene>
    <name evidence="9" type="primary">Adgrg6_2</name>
    <name evidence="9" type="ORF">GTO95_0011253</name>
</gene>
<dbReference type="Proteomes" id="UP000736164">
    <property type="component" value="Unassembled WGS sequence"/>
</dbReference>
<evidence type="ECO:0000256" key="3">
    <source>
        <dbReference type="ARBA" id="ARBA00022989"/>
    </source>
</evidence>
<dbReference type="InterPro" id="IPR000832">
    <property type="entry name" value="GPCR_2_secretin-like"/>
</dbReference>
<reference evidence="9" key="1">
    <citation type="journal article" date="2021" name="Cell">
        <title>Tracing the genetic footprints of vertebrate landing in non-teleost ray-finned fishes.</title>
        <authorList>
            <person name="Bi X."/>
            <person name="Wang K."/>
            <person name="Yang L."/>
            <person name="Pan H."/>
            <person name="Jiang H."/>
            <person name="Wei Q."/>
            <person name="Fang M."/>
            <person name="Yu H."/>
            <person name="Zhu C."/>
            <person name="Cai Y."/>
            <person name="He Y."/>
            <person name="Gan X."/>
            <person name="Zeng H."/>
            <person name="Yu D."/>
            <person name="Zhu Y."/>
            <person name="Jiang H."/>
            <person name="Qiu Q."/>
            <person name="Yang H."/>
            <person name="Zhang Y.E."/>
            <person name="Wang W."/>
            <person name="Zhu M."/>
            <person name="He S."/>
            <person name="Zhang G."/>
        </authorList>
    </citation>
    <scope>NUCLEOTIDE SEQUENCE</scope>
    <source>
        <strain evidence="9">Allg_001</strain>
    </source>
</reference>
<feature type="transmembrane region" description="Helical" evidence="6">
    <location>
        <begin position="312"/>
        <end position="333"/>
    </location>
</feature>
<dbReference type="InterPro" id="IPR017981">
    <property type="entry name" value="GPCR_2-like_7TM"/>
</dbReference>
<dbReference type="GO" id="GO:0005886">
    <property type="term" value="C:plasma membrane"/>
    <property type="evidence" value="ECO:0007669"/>
    <property type="project" value="TreeGrafter"/>
</dbReference>
<feature type="transmembrane region" description="Helical" evidence="6">
    <location>
        <begin position="445"/>
        <end position="467"/>
    </location>
</feature>
<feature type="non-terminal residue" evidence="9">
    <location>
        <position position="536"/>
    </location>
</feature>
<feature type="transmembrane region" description="Helical" evidence="6">
    <location>
        <begin position="273"/>
        <end position="292"/>
    </location>
</feature>
<evidence type="ECO:0000256" key="2">
    <source>
        <dbReference type="ARBA" id="ARBA00022692"/>
    </source>
</evidence>